<dbReference type="AlphaFoldDB" id="A0A9Q9MCR1"/>
<gene>
    <name evidence="2" type="ORF">Daura_48725</name>
</gene>
<dbReference type="KEGG" id="daur:Daura_48725"/>
<dbReference type="GO" id="GO:0003677">
    <property type="term" value="F:DNA binding"/>
    <property type="evidence" value="ECO:0007669"/>
    <property type="project" value="InterPro"/>
</dbReference>
<dbReference type="RefSeq" id="WP_156090098.1">
    <property type="nucleotide sequence ID" value="NZ_CP073767.1"/>
</dbReference>
<protein>
    <submittedName>
        <fullName evidence="2">Helix-turn-helix transcriptional regulator</fullName>
    </submittedName>
</protein>
<evidence type="ECO:0000313" key="3">
    <source>
        <dbReference type="Proteomes" id="UP001058003"/>
    </source>
</evidence>
<feature type="domain" description="HTH cro/C1-type" evidence="1">
    <location>
        <begin position="10"/>
        <end position="76"/>
    </location>
</feature>
<dbReference type="PROSITE" id="PS50943">
    <property type="entry name" value="HTH_CROC1"/>
    <property type="match status" value="1"/>
</dbReference>
<dbReference type="OrthoDB" id="3213425at2"/>
<proteinExistence type="predicted"/>
<dbReference type="InterPro" id="IPR001387">
    <property type="entry name" value="Cro/C1-type_HTH"/>
</dbReference>
<evidence type="ECO:0000313" key="2">
    <source>
        <dbReference type="EMBL" id="UWZ54263.1"/>
    </source>
</evidence>
<keyword evidence="3" id="KW-1185">Reference proteome</keyword>
<dbReference type="Gene3D" id="1.10.260.40">
    <property type="entry name" value="lambda repressor-like DNA-binding domains"/>
    <property type="match status" value="1"/>
</dbReference>
<dbReference type="SMART" id="SM00530">
    <property type="entry name" value="HTH_XRE"/>
    <property type="match status" value="1"/>
</dbReference>
<organism evidence="2 3">
    <name type="scientific">Dactylosporangium aurantiacum</name>
    <dbReference type="NCBI Taxonomy" id="35754"/>
    <lineage>
        <taxon>Bacteria</taxon>
        <taxon>Bacillati</taxon>
        <taxon>Actinomycetota</taxon>
        <taxon>Actinomycetes</taxon>
        <taxon>Micromonosporales</taxon>
        <taxon>Micromonosporaceae</taxon>
        <taxon>Dactylosporangium</taxon>
    </lineage>
</organism>
<name>A0A9Q9MCR1_9ACTN</name>
<evidence type="ECO:0000259" key="1">
    <source>
        <dbReference type="PROSITE" id="PS50943"/>
    </source>
</evidence>
<accession>A0A9Q9MCR1</accession>
<dbReference type="EMBL" id="CP073767">
    <property type="protein sequence ID" value="UWZ54263.1"/>
    <property type="molecule type" value="Genomic_DNA"/>
</dbReference>
<sequence length="418" mass="46290">MTSTSLGEQLRRLREQHGLTQQEFVDKLAAQAWTDLNERVGVDRQMVSKWERDVKAPDRRYRRLICTLYGITEQHLSMSHPTVVPVVQHASTGSVDALFESPLDIVERMQRLTSSNADDQTTAQFDDAIDSIVELYEQQGPEPLVNHVVRQRQHVQRVLDGSQRPHHREKLYLIAGKLSGLLGYMAVNLGKFGAASAYSKEAFQLGEFAGSTDLQAWARGTQSFCAYYVGDYRTAVDLARDGQRYAKNGPQAIRLASNGEARALGKLGDVRGVDEAVQRAYRLAEQFETPAGVSSCISFGLYSNARTASNAATAYVDLGLPDRVREFADQVMPVFEASESRWSQSLVRLDIAKALILADEPEPEQAAGLVVEALTLSAERPILSVLKRSRECLDAGSRWSGTAAFTEAAETLRAVQRR</sequence>
<dbReference type="CDD" id="cd00093">
    <property type="entry name" value="HTH_XRE"/>
    <property type="match status" value="1"/>
</dbReference>
<dbReference type="Proteomes" id="UP001058003">
    <property type="component" value="Chromosome"/>
</dbReference>
<dbReference type="InterPro" id="IPR010982">
    <property type="entry name" value="Lambda_DNA-bd_dom_sf"/>
</dbReference>
<reference evidence="2" key="1">
    <citation type="submission" date="2021-04" db="EMBL/GenBank/DDBJ databases">
        <title>Dactylosporangium aurantiacum NRRL B-8018 full assembly.</title>
        <authorList>
            <person name="Hartkoorn R.C."/>
            <person name="Beaudoing E."/>
            <person name="Hot D."/>
        </authorList>
    </citation>
    <scope>NUCLEOTIDE SEQUENCE</scope>
    <source>
        <strain evidence="2">NRRL B-8018</strain>
    </source>
</reference>
<dbReference type="SUPFAM" id="SSF47413">
    <property type="entry name" value="lambda repressor-like DNA-binding domains"/>
    <property type="match status" value="1"/>
</dbReference>